<dbReference type="Pfam" id="PF05534">
    <property type="entry name" value="HicB"/>
    <property type="match status" value="1"/>
</dbReference>
<dbReference type="AlphaFoldDB" id="A0A212IWX6"/>
<protein>
    <submittedName>
        <fullName evidence="1">HicB family protein</fullName>
    </submittedName>
</protein>
<evidence type="ECO:0000313" key="1">
    <source>
        <dbReference type="EMBL" id="SBV91674.1"/>
    </source>
</evidence>
<name>A0A212IWX6_9BACT</name>
<dbReference type="InterPro" id="IPR035069">
    <property type="entry name" value="TTHA1013/TTHA0281-like"/>
</dbReference>
<reference evidence="1" key="1">
    <citation type="submission" date="2016-04" db="EMBL/GenBank/DDBJ databases">
        <authorList>
            <person name="Evans L.H."/>
            <person name="Alamgir A."/>
            <person name="Owens N."/>
            <person name="Weber N.D."/>
            <person name="Virtaneva K."/>
            <person name="Barbian K."/>
            <person name="Babar A."/>
            <person name="Rosenke K."/>
        </authorList>
    </citation>
    <scope>NUCLEOTIDE SEQUENCE</scope>
    <source>
        <strain evidence="1">92-2</strain>
    </source>
</reference>
<dbReference type="EMBL" id="FLUP01000001">
    <property type="protein sequence ID" value="SBV91674.1"/>
    <property type="molecule type" value="Genomic_DNA"/>
</dbReference>
<dbReference type="RefSeq" id="WP_296934904.1">
    <property type="nucleotide sequence ID" value="NZ_LT598928.1"/>
</dbReference>
<dbReference type="InterPro" id="IPR008651">
    <property type="entry name" value="Uncharacterised_HicB"/>
</dbReference>
<dbReference type="SUPFAM" id="SSF143100">
    <property type="entry name" value="TTHA1013/TTHA0281-like"/>
    <property type="match status" value="1"/>
</dbReference>
<dbReference type="GO" id="GO:0006355">
    <property type="term" value="P:regulation of DNA-templated transcription"/>
    <property type="evidence" value="ECO:0007669"/>
    <property type="project" value="InterPro"/>
</dbReference>
<sequence length="110" mass="12059">MKNVMDFDGYQAAIAYDPEMEMFRGEFVGLNGGADFYASDLAGLRREGGESLRIFLEECAKHSIEPRKPNRGNFALRLEPDVYHRASVAAAAQGKSLNAFIADTVKQAVG</sequence>
<dbReference type="InterPro" id="IPR010985">
    <property type="entry name" value="Ribbon_hlx_hlx"/>
</dbReference>
<accession>A0A212IWX6</accession>
<gene>
    <name evidence="1" type="ORF">KM92DES2_10166</name>
</gene>
<proteinExistence type="predicted"/>
<organism evidence="1">
    <name type="scientific">uncultured Desulfovibrio sp</name>
    <dbReference type="NCBI Taxonomy" id="167968"/>
    <lineage>
        <taxon>Bacteria</taxon>
        <taxon>Pseudomonadati</taxon>
        <taxon>Thermodesulfobacteriota</taxon>
        <taxon>Desulfovibrionia</taxon>
        <taxon>Desulfovibrionales</taxon>
        <taxon>Desulfovibrionaceae</taxon>
        <taxon>Desulfovibrio</taxon>
        <taxon>environmental samples</taxon>
    </lineage>
</organism>
<dbReference type="SUPFAM" id="SSF47598">
    <property type="entry name" value="Ribbon-helix-helix"/>
    <property type="match status" value="1"/>
</dbReference>